<proteinExistence type="predicted"/>
<dbReference type="EMBL" id="BDIP01006595">
    <property type="protein sequence ID" value="GIQ90743.1"/>
    <property type="molecule type" value="Genomic_DNA"/>
</dbReference>
<dbReference type="AlphaFoldDB" id="A0A9K3DBD2"/>
<reference evidence="1 2" key="1">
    <citation type="journal article" date="2018" name="PLoS ONE">
        <title>The draft genome of Kipferlia bialata reveals reductive genome evolution in fornicate parasites.</title>
        <authorList>
            <person name="Tanifuji G."/>
            <person name="Takabayashi S."/>
            <person name="Kume K."/>
            <person name="Takagi M."/>
            <person name="Nakayama T."/>
            <person name="Kamikawa R."/>
            <person name="Inagaki Y."/>
            <person name="Hashimoto T."/>
        </authorList>
    </citation>
    <scope>NUCLEOTIDE SEQUENCE [LARGE SCALE GENOMIC DNA]</scope>
    <source>
        <strain evidence="1">NY0173</strain>
    </source>
</reference>
<evidence type="ECO:0000313" key="2">
    <source>
        <dbReference type="Proteomes" id="UP000265618"/>
    </source>
</evidence>
<keyword evidence="2" id="KW-1185">Reference proteome</keyword>
<feature type="non-terminal residue" evidence="1">
    <location>
        <position position="150"/>
    </location>
</feature>
<name>A0A9K3DBD2_9EUKA</name>
<protein>
    <submittedName>
        <fullName evidence="1">Uncharacterized protein</fullName>
    </submittedName>
</protein>
<comment type="caution">
    <text evidence="1">The sequence shown here is derived from an EMBL/GenBank/DDBJ whole genome shotgun (WGS) entry which is preliminary data.</text>
</comment>
<evidence type="ECO:0000313" key="1">
    <source>
        <dbReference type="EMBL" id="GIQ90743.1"/>
    </source>
</evidence>
<dbReference type="Proteomes" id="UP000265618">
    <property type="component" value="Unassembled WGS sequence"/>
</dbReference>
<organism evidence="1 2">
    <name type="scientific">Kipferlia bialata</name>
    <dbReference type="NCBI Taxonomy" id="797122"/>
    <lineage>
        <taxon>Eukaryota</taxon>
        <taxon>Metamonada</taxon>
        <taxon>Carpediemonas-like organisms</taxon>
        <taxon>Kipferlia</taxon>
    </lineage>
</organism>
<sequence length="150" mass="16986">AQVLGAYLESETFKKAYLMKFPKLQGAVPQGEDELLYRLPRTIRGVLSSYPGGWKAALKEKRSLPKVETDILVENLEEGEREGQTTTQEDEEGEEQVLKHMVAVQPAVIILTMSSRIRLVMREMNKMYSMPRGICVCDCKTVGHRISDKL</sequence>
<gene>
    <name evidence="1" type="ORF">KIPB_013648</name>
</gene>
<feature type="non-terminal residue" evidence="1">
    <location>
        <position position="1"/>
    </location>
</feature>
<accession>A0A9K3DBD2</accession>